<evidence type="ECO:0008006" key="3">
    <source>
        <dbReference type="Google" id="ProtNLM"/>
    </source>
</evidence>
<accession>A0ABV5LMW6</accession>
<protein>
    <recommendedName>
        <fullName evidence="3">ArsR family transcriptional regulator</fullName>
    </recommendedName>
</protein>
<comment type="caution">
    <text evidence="1">The sequence shown here is derived from an EMBL/GenBank/DDBJ whole genome shotgun (WGS) entry which is preliminary data.</text>
</comment>
<evidence type="ECO:0000313" key="1">
    <source>
        <dbReference type="EMBL" id="MFB9375440.1"/>
    </source>
</evidence>
<keyword evidence="2" id="KW-1185">Reference proteome</keyword>
<dbReference type="Proteomes" id="UP001589748">
    <property type="component" value="Unassembled WGS sequence"/>
</dbReference>
<sequence length="229" mass="24274">MSTPTASPSSSGPADEVRLHDVAAVRALLDARTRQVLAVFCGRSVETARAAAELGWTTERTAHHVTRLHRLGVLREVARREHSGRAVISWTAPSVLRGSLDLLPEADVTAVFDQVDAAGRRPFLQALSRAALQHGLLTWDLLVHHGEEGGPVTGGGLRLSVAPAGTRWLPGDPVPRPGSAPAVVLTWLPLALGPEQARRLQATLLELAAEQPVAQGAPTHLCGLFLTPC</sequence>
<dbReference type="EMBL" id="JBHMDM010000001">
    <property type="protein sequence ID" value="MFB9375440.1"/>
    <property type="molecule type" value="Genomic_DNA"/>
</dbReference>
<dbReference type="RefSeq" id="WP_380136317.1">
    <property type="nucleotide sequence ID" value="NZ_JBHLUI010000006.1"/>
</dbReference>
<gene>
    <name evidence="1" type="ORF">ACFFVI_00515</name>
</gene>
<evidence type="ECO:0000313" key="2">
    <source>
        <dbReference type="Proteomes" id="UP001589748"/>
    </source>
</evidence>
<name>A0ABV5LMW6_9ACTN</name>
<organism evidence="1 2">
    <name type="scientific">Kineococcus gynurae</name>
    <dbReference type="NCBI Taxonomy" id="452979"/>
    <lineage>
        <taxon>Bacteria</taxon>
        <taxon>Bacillati</taxon>
        <taxon>Actinomycetota</taxon>
        <taxon>Actinomycetes</taxon>
        <taxon>Kineosporiales</taxon>
        <taxon>Kineosporiaceae</taxon>
        <taxon>Kineococcus</taxon>
    </lineage>
</organism>
<reference evidence="1 2" key="1">
    <citation type="submission" date="2024-09" db="EMBL/GenBank/DDBJ databases">
        <authorList>
            <person name="Sun Q."/>
            <person name="Mori K."/>
        </authorList>
    </citation>
    <scope>NUCLEOTIDE SEQUENCE [LARGE SCALE GENOMIC DNA]</scope>
    <source>
        <strain evidence="1 2">TISTR 1856</strain>
    </source>
</reference>
<proteinExistence type="predicted"/>